<comment type="cofactor">
    <cofactor evidence="1">
        <name>Mg(2+)</name>
        <dbReference type="ChEBI" id="CHEBI:18420"/>
    </cofactor>
</comment>
<dbReference type="PANTHER" id="PTHR46193:SF10">
    <property type="entry name" value="6-PHOSPHOGLUCONATE PHOSPHATASE"/>
    <property type="match status" value="1"/>
</dbReference>
<proteinExistence type="inferred from homology"/>
<evidence type="ECO:0000313" key="6">
    <source>
        <dbReference type="Proteomes" id="UP001556692"/>
    </source>
</evidence>
<dbReference type="Gene3D" id="3.40.50.1000">
    <property type="entry name" value="HAD superfamily/HAD-like"/>
    <property type="match status" value="1"/>
</dbReference>
<evidence type="ECO:0000256" key="2">
    <source>
        <dbReference type="ARBA" id="ARBA00006171"/>
    </source>
</evidence>
<accession>A0ABV3SF34</accession>
<dbReference type="SUPFAM" id="SSF56784">
    <property type="entry name" value="HAD-like"/>
    <property type="match status" value="1"/>
</dbReference>
<dbReference type="Gene3D" id="1.10.150.240">
    <property type="entry name" value="Putative phosphatase, domain 2"/>
    <property type="match status" value="1"/>
</dbReference>
<dbReference type="EMBL" id="JBDPGJ010000002">
    <property type="protein sequence ID" value="MEX0405375.1"/>
    <property type="molecule type" value="Genomic_DNA"/>
</dbReference>
<keyword evidence="6" id="KW-1185">Reference proteome</keyword>
<organism evidence="5 6">
    <name type="scientific">Aquibium pacificus</name>
    <dbReference type="NCBI Taxonomy" id="3153579"/>
    <lineage>
        <taxon>Bacteria</taxon>
        <taxon>Pseudomonadati</taxon>
        <taxon>Pseudomonadota</taxon>
        <taxon>Alphaproteobacteria</taxon>
        <taxon>Hyphomicrobiales</taxon>
        <taxon>Phyllobacteriaceae</taxon>
        <taxon>Aquibium</taxon>
    </lineage>
</organism>
<protein>
    <submittedName>
        <fullName evidence="5">HAD family phosphatase</fullName>
    </submittedName>
</protein>
<dbReference type="PANTHER" id="PTHR46193">
    <property type="entry name" value="6-PHOSPHOGLUCONATE PHOSPHATASE"/>
    <property type="match status" value="1"/>
</dbReference>
<dbReference type="Pfam" id="PF00702">
    <property type="entry name" value="Hydrolase"/>
    <property type="match status" value="1"/>
</dbReference>
<gene>
    <name evidence="5" type="ORF">ABGN05_06885</name>
</gene>
<dbReference type="InterPro" id="IPR006439">
    <property type="entry name" value="HAD-SF_hydro_IA"/>
</dbReference>
<dbReference type="NCBIfam" id="TIGR01509">
    <property type="entry name" value="HAD-SF-IA-v3"/>
    <property type="match status" value="1"/>
</dbReference>
<evidence type="ECO:0000256" key="1">
    <source>
        <dbReference type="ARBA" id="ARBA00001946"/>
    </source>
</evidence>
<evidence type="ECO:0000256" key="4">
    <source>
        <dbReference type="ARBA" id="ARBA00022842"/>
    </source>
</evidence>
<keyword evidence="4" id="KW-0460">Magnesium</keyword>
<dbReference type="Proteomes" id="UP001556692">
    <property type="component" value="Unassembled WGS sequence"/>
</dbReference>
<dbReference type="InterPro" id="IPR023214">
    <property type="entry name" value="HAD_sf"/>
</dbReference>
<dbReference type="InterPro" id="IPR023198">
    <property type="entry name" value="PGP-like_dom2"/>
</dbReference>
<dbReference type="SFLD" id="SFLDS00003">
    <property type="entry name" value="Haloacid_Dehalogenase"/>
    <property type="match status" value="1"/>
</dbReference>
<dbReference type="SFLD" id="SFLDG01129">
    <property type="entry name" value="C1.5:_HAD__Beta-PGM__Phosphata"/>
    <property type="match status" value="1"/>
</dbReference>
<dbReference type="RefSeq" id="WP_367953272.1">
    <property type="nucleotide sequence ID" value="NZ_JBDPGJ010000002.1"/>
</dbReference>
<name>A0ABV3SF34_9HYPH</name>
<keyword evidence="3" id="KW-0479">Metal-binding</keyword>
<dbReference type="InterPro" id="IPR051600">
    <property type="entry name" value="Beta-PGM-like"/>
</dbReference>
<comment type="caution">
    <text evidence="5">The sequence shown here is derived from an EMBL/GenBank/DDBJ whole genome shotgun (WGS) entry which is preliminary data.</text>
</comment>
<sequence>MRPPGLVIFDCDGVLVDTETLANRKLSEWLTQAGFPVTYEECRGRFCGRSMRSVQEEIEAAGVDLGADFVDRWNAGLPDLFANGVEAVPHVEAFIRALGAAGIPFCVASSARLSKMHITLGATGLLPHFEGAMFSSTMVARGKPFPDLFLHAAATMGFSAENCIVLEDSVAGTAAGIAAGMRVYAYCGDPLSDREGLARAGGILFDDMRRVSGMIGLDQPTGFAAPGASG</sequence>
<dbReference type="InterPro" id="IPR036412">
    <property type="entry name" value="HAD-like_sf"/>
</dbReference>
<evidence type="ECO:0000313" key="5">
    <source>
        <dbReference type="EMBL" id="MEX0405375.1"/>
    </source>
</evidence>
<reference evidence="5 6" key="1">
    <citation type="submission" date="2024-05" db="EMBL/GenBank/DDBJ databases">
        <authorList>
            <person name="Jiang F."/>
        </authorList>
    </citation>
    <scope>NUCLEOTIDE SEQUENCE [LARGE SCALE GENOMIC DNA]</scope>
    <source>
        <strain evidence="5 6">LZ166</strain>
    </source>
</reference>
<evidence type="ECO:0000256" key="3">
    <source>
        <dbReference type="ARBA" id="ARBA00022723"/>
    </source>
</evidence>
<comment type="similarity">
    <text evidence="2">Belongs to the HAD-like hydrolase superfamily. CbbY/CbbZ/Gph/YieH family.</text>
</comment>